<dbReference type="PANTHER" id="PTHR47990">
    <property type="entry name" value="2-OXOGLUTARATE (2OG) AND FE(II)-DEPENDENT OXYGENASE SUPERFAMILY PROTEIN-RELATED"/>
    <property type="match status" value="1"/>
</dbReference>
<dbReference type="EMBL" id="KI631456">
    <property type="protein sequence ID" value="EYU27831.1"/>
    <property type="molecule type" value="Genomic_DNA"/>
</dbReference>
<evidence type="ECO:0000256" key="3">
    <source>
        <dbReference type="RuleBase" id="RU003682"/>
    </source>
</evidence>
<evidence type="ECO:0000256" key="1">
    <source>
        <dbReference type="ARBA" id="ARBA00022723"/>
    </source>
</evidence>
<organism evidence="5 6">
    <name type="scientific">Erythranthe guttata</name>
    <name type="common">Yellow monkey flower</name>
    <name type="synonym">Mimulus guttatus</name>
    <dbReference type="NCBI Taxonomy" id="4155"/>
    <lineage>
        <taxon>Eukaryota</taxon>
        <taxon>Viridiplantae</taxon>
        <taxon>Streptophyta</taxon>
        <taxon>Embryophyta</taxon>
        <taxon>Tracheophyta</taxon>
        <taxon>Spermatophyta</taxon>
        <taxon>Magnoliopsida</taxon>
        <taxon>eudicotyledons</taxon>
        <taxon>Gunneridae</taxon>
        <taxon>Pentapetalae</taxon>
        <taxon>asterids</taxon>
        <taxon>lamiids</taxon>
        <taxon>Lamiales</taxon>
        <taxon>Phrymaceae</taxon>
        <taxon>Erythranthe</taxon>
    </lineage>
</organism>
<sequence length="350" mass="39058">MAARESPDPPLEITYKNLISGTTQNYRRPELPVVEECELPLIDLKELDLGDSEKNLACKKLIAEASREWGFFQVINHGIPSHVLEIMRAEQVKLFEKPFEEKKTYKDLNFSAGSYRWGTPSATNVNQLSWSEAFHVPLSDILASGPNIHNNTLSSTMEQFAARVSELAKKLAGILAEEIGKKTGFFEETCLPSSCYIRLNRYPVCPVVVQHPQMLGIMPHTDSDFVTVLQQDGIGGLQLVKDGNWIAVKPNPHALIINIGDLFQAWSNDVYKSVEHRVVANAEKERFSAAYFYCPSKDTVIESDVYKRFSFGEFKKQVEDDVQTFGHKIGLSRFLVPPGGSSSSSLSGGL</sequence>
<dbReference type="KEGG" id="egt:105968539"/>
<dbReference type="SUPFAM" id="SSF51197">
    <property type="entry name" value="Clavaminate synthase-like"/>
    <property type="match status" value="1"/>
</dbReference>
<dbReference type="Pfam" id="PF14226">
    <property type="entry name" value="DIOX_N"/>
    <property type="match status" value="1"/>
</dbReference>
<feature type="domain" description="Fe2OG dioxygenase" evidence="4">
    <location>
        <begin position="191"/>
        <end position="295"/>
    </location>
</feature>
<dbReference type="GO" id="GO:0016706">
    <property type="term" value="F:2-oxoglutarate-dependent dioxygenase activity"/>
    <property type="evidence" value="ECO:0000318"/>
    <property type="project" value="GO_Central"/>
</dbReference>
<dbReference type="STRING" id="4155.A0A022QIN0"/>
<gene>
    <name evidence="5" type="ORF">MIMGU_mgv1a026381mg</name>
</gene>
<dbReference type="PROSITE" id="PS51471">
    <property type="entry name" value="FE2OG_OXY"/>
    <property type="match status" value="1"/>
</dbReference>
<keyword evidence="1 3" id="KW-0479">Metal-binding</keyword>
<dbReference type="InterPro" id="IPR044861">
    <property type="entry name" value="IPNS-like_FE2OG_OXY"/>
</dbReference>
<dbReference type="eggNOG" id="KOG0143">
    <property type="taxonomic scope" value="Eukaryota"/>
</dbReference>
<dbReference type="InterPro" id="IPR005123">
    <property type="entry name" value="Oxoglu/Fe-dep_dioxygenase_dom"/>
</dbReference>
<dbReference type="GO" id="GO:0009805">
    <property type="term" value="P:coumarin biosynthetic process"/>
    <property type="evidence" value="ECO:0007669"/>
    <property type="project" value="UniProtKB-ARBA"/>
</dbReference>
<name>A0A022QIN0_ERYGU</name>
<protein>
    <recommendedName>
        <fullName evidence="4">Fe2OG dioxygenase domain-containing protein</fullName>
    </recommendedName>
</protein>
<dbReference type="GO" id="GO:0046872">
    <property type="term" value="F:metal ion binding"/>
    <property type="evidence" value="ECO:0007669"/>
    <property type="project" value="UniProtKB-KW"/>
</dbReference>
<dbReference type="Pfam" id="PF03171">
    <property type="entry name" value="2OG-FeII_Oxy"/>
    <property type="match status" value="1"/>
</dbReference>
<evidence type="ECO:0000313" key="6">
    <source>
        <dbReference type="Proteomes" id="UP000030748"/>
    </source>
</evidence>
<dbReference type="InterPro" id="IPR050231">
    <property type="entry name" value="Iron_ascorbate_oxido_reductase"/>
</dbReference>
<dbReference type="GO" id="GO:0002238">
    <property type="term" value="P:response to molecule of fungal origin"/>
    <property type="evidence" value="ECO:0007669"/>
    <property type="project" value="UniProtKB-ARBA"/>
</dbReference>
<evidence type="ECO:0000313" key="5">
    <source>
        <dbReference type="EMBL" id="EYU27831.1"/>
    </source>
</evidence>
<evidence type="ECO:0000256" key="2">
    <source>
        <dbReference type="ARBA" id="ARBA00023004"/>
    </source>
</evidence>
<keyword evidence="2 3" id="KW-0408">Iron</keyword>
<dbReference type="AlphaFoldDB" id="A0A022QIN0"/>
<dbReference type="OrthoDB" id="288590at2759"/>
<reference evidence="5 6" key="1">
    <citation type="journal article" date="2013" name="Proc. Natl. Acad. Sci. U.S.A.">
        <title>Fine-scale variation in meiotic recombination in Mimulus inferred from population shotgun sequencing.</title>
        <authorList>
            <person name="Hellsten U."/>
            <person name="Wright K.M."/>
            <person name="Jenkins J."/>
            <person name="Shu S."/>
            <person name="Yuan Y."/>
            <person name="Wessler S.R."/>
            <person name="Schmutz J."/>
            <person name="Willis J.H."/>
            <person name="Rokhsar D.S."/>
        </authorList>
    </citation>
    <scope>NUCLEOTIDE SEQUENCE [LARGE SCALE GENOMIC DNA]</scope>
    <source>
        <strain evidence="6">cv. DUN x IM62</strain>
    </source>
</reference>
<accession>A0A022QIN0</accession>
<dbReference type="Proteomes" id="UP000030748">
    <property type="component" value="Unassembled WGS sequence"/>
</dbReference>
<dbReference type="OMA" id="WPEKERC"/>
<dbReference type="Gene3D" id="2.60.120.330">
    <property type="entry name" value="B-lactam Antibiotic, Isopenicillin N Synthase, Chain"/>
    <property type="match status" value="1"/>
</dbReference>
<dbReference type="InterPro" id="IPR027443">
    <property type="entry name" value="IPNS-like_sf"/>
</dbReference>
<keyword evidence="6" id="KW-1185">Reference proteome</keyword>
<evidence type="ECO:0000259" key="4">
    <source>
        <dbReference type="PROSITE" id="PS51471"/>
    </source>
</evidence>
<comment type="similarity">
    <text evidence="3">Belongs to the iron/ascorbate-dependent oxidoreductase family.</text>
</comment>
<dbReference type="InterPro" id="IPR026992">
    <property type="entry name" value="DIOX_N"/>
</dbReference>
<proteinExistence type="inferred from homology"/>
<keyword evidence="3" id="KW-0560">Oxidoreductase</keyword>